<feature type="compositionally biased region" description="Polar residues" evidence="1">
    <location>
        <begin position="123"/>
        <end position="148"/>
    </location>
</feature>
<accession>A0A6A6QGW9</accession>
<organism evidence="3 4">
    <name type="scientific">Lophium mytilinum</name>
    <dbReference type="NCBI Taxonomy" id="390894"/>
    <lineage>
        <taxon>Eukaryota</taxon>
        <taxon>Fungi</taxon>
        <taxon>Dikarya</taxon>
        <taxon>Ascomycota</taxon>
        <taxon>Pezizomycotina</taxon>
        <taxon>Dothideomycetes</taxon>
        <taxon>Pleosporomycetidae</taxon>
        <taxon>Mytilinidiales</taxon>
        <taxon>Mytilinidiaceae</taxon>
        <taxon>Lophium</taxon>
    </lineage>
</organism>
<dbReference type="EMBL" id="MU004196">
    <property type="protein sequence ID" value="KAF2490727.1"/>
    <property type="molecule type" value="Genomic_DNA"/>
</dbReference>
<evidence type="ECO:0000313" key="4">
    <source>
        <dbReference type="Proteomes" id="UP000799750"/>
    </source>
</evidence>
<sequence length="534" mass="57482">MKFAVLLALGATAVAAPAGPEPPTEPSPRVHPISTSTSTTPDAPKCGYKNVRNSTGQQVKNAHCCCFKGDVSYADMEGLLSRSIGDSGLERRLVKSLKGVTLSATSIPFIDWVSVLVPLATPTSSTRKSTFHSKSTITSRPKSGTPTQRLGIHTLKHVGHSSKPGPPTVGPGSHTLKHVGHPSKTGKLPYKPSSKPAHTSSRVYSSKSAVTSSRSTVPSSKIAYSSSKSAYSATKSAYSFSRPSINPSKPTDKQEKPVSYPSKPSLSPTKPAVDVEEPECYFGLLNCTLPGDSTGSHDVDVDIDYELLEIHYGIDHHHSDATAPEHDDYYYTSYSASTFHSSLHWSSPFYLPKPSATFKSIKGKIGPASSTVSHTTSQTSWAKYWTQSKISLSTSSTSTSTKWYSKSVKSTSPSTLTSTSTSSIYVTFTPTHSLTRPILPTLSPSSSKLPYFNHTHTSTRSISSTPTPSPSKLPYSHLNHGEDNLDGIILGVAHDNASEVFGHADSWDEYRCICAEGGKLEFYFGMDYPYGEEK</sequence>
<dbReference type="OrthoDB" id="10571793at2759"/>
<feature type="region of interest" description="Disordered" evidence="1">
    <location>
        <begin position="15"/>
        <end position="47"/>
    </location>
</feature>
<feature type="chain" id="PRO_5025567881" evidence="2">
    <location>
        <begin position="16"/>
        <end position="534"/>
    </location>
</feature>
<feature type="signal peptide" evidence="2">
    <location>
        <begin position="1"/>
        <end position="15"/>
    </location>
</feature>
<reference evidence="3" key="1">
    <citation type="journal article" date="2020" name="Stud. Mycol.">
        <title>101 Dothideomycetes genomes: a test case for predicting lifestyles and emergence of pathogens.</title>
        <authorList>
            <person name="Haridas S."/>
            <person name="Albert R."/>
            <person name="Binder M."/>
            <person name="Bloem J."/>
            <person name="Labutti K."/>
            <person name="Salamov A."/>
            <person name="Andreopoulos B."/>
            <person name="Baker S."/>
            <person name="Barry K."/>
            <person name="Bills G."/>
            <person name="Bluhm B."/>
            <person name="Cannon C."/>
            <person name="Castanera R."/>
            <person name="Culley D."/>
            <person name="Daum C."/>
            <person name="Ezra D."/>
            <person name="Gonzalez J."/>
            <person name="Henrissat B."/>
            <person name="Kuo A."/>
            <person name="Liang C."/>
            <person name="Lipzen A."/>
            <person name="Lutzoni F."/>
            <person name="Magnuson J."/>
            <person name="Mondo S."/>
            <person name="Nolan M."/>
            <person name="Ohm R."/>
            <person name="Pangilinan J."/>
            <person name="Park H.-J."/>
            <person name="Ramirez L."/>
            <person name="Alfaro M."/>
            <person name="Sun H."/>
            <person name="Tritt A."/>
            <person name="Yoshinaga Y."/>
            <person name="Zwiers L.-H."/>
            <person name="Turgeon B."/>
            <person name="Goodwin S."/>
            <person name="Spatafora J."/>
            <person name="Crous P."/>
            <person name="Grigoriev I."/>
        </authorList>
    </citation>
    <scope>NUCLEOTIDE SEQUENCE</scope>
    <source>
        <strain evidence="3">CBS 269.34</strain>
    </source>
</reference>
<evidence type="ECO:0000256" key="2">
    <source>
        <dbReference type="SAM" id="SignalP"/>
    </source>
</evidence>
<gene>
    <name evidence="3" type="ORF">BU16DRAFT_565661</name>
</gene>
<protein>
    <submittedName>
        <fullName evidence="3">Uncharacterized protein</fullName>
    </submittedName>
</protein>
<keyword evidence="2" id="KW-0732">Signal</keyword>
<feature type="region of interest" description="Disordered" evidence="1">
    <location>
        <begin position="123"/>
        <end position="272"/>
    </location>
</feature>
<dbReference type="AlphaFoldDB" id="A0A6A6QGW9"/>
<name>A0A6A6QGW9_9PEZI</name>
<feature type="compositionally biased region" description="Low complexity" evidence="1">
    <location>
        <begin position="199"/>
        <end position="241"/>
    </location>
</feature>
<dbReference type="Proteomes" id="UP000799750">
    <property type="component" value="Unassembled WGS sequence"/>
</dbReference>
<evidence type="ECO:0000313" key="3">
    <source>
        <dbReference type="EMBL" id="KAF2490727.1"/>
    </source>
</evidence>
<evidence type="ECO:0000256" key="1">
    <source>
        <dbReference type="SAM" id="MobiDB-lite"/>
    </source>
</evidence>
<proteinExistence type="predicted"/>
<keyword evidence="4" id="KW-1185">Reference proteome</keyword>